<name>A0A077QKC8_XENBV</name>
<comment type="caution">
    <text evidence="1">The sequence shown here is derived from an EMBL/GenBank/DDBJ whole genome shotgun (WGS) entry which is preliminary data.</text>
</comment>
<dbReference type="Proteomes" id="UP000028480">
    <property type="component" value="Unassembled WGS sequence"/>
</dbReference>
<proteinExistence type="predicted"/>
<reference evidence="1" key="1">
    <citation type="submission" date="2013-07" db="EMBL/GenBank/DDBJ databases">
        <title>Sub-species coevolution in mutualistic symbiosis.</title>
        <authorList>
            <person name="Murfin K."/>
            <person name="Klassen J."/>
            <person name="Lee M."/>
            <person name="Forst S."/>
            <person name="Stock P."/>
            <person name="Goodrich-Blair H."/>
        </authorList>
    </citation>
    <scope>NUCLEOTIDE SEQUENCE [LARGE SCALE GENOMIC DNA]</scope>
    <source>
        <strain evidence="1">Intermedium</strain>
    </source>
</reference>
<dbReference type="EMBL" id="CBTB010000207">
    <property type="protein sequence ID" value="CDH34024.1"/>
    <property type="molecule type" value="Genomic_DNA"/>
</dbReference>
<organism evidence="1">
    <name type="scientific">Xenorhabdus bovienii str. Intermedium</name>
    <dbReference type="NCBI Taxonomy" id="1379677"/>
    <lineage>
        <taxon>Bacteria</taxon>
        <taxon>Pseudomonadati</taxon>
        <taxon>Pseudomonadota</taxon>
        <taxon>Gammaproteobacteria</taxon>
        <taxon>Enterobacterales</taxon>
        <taxon>Morganellaceae</taxon>
        <taxon>Xenorhabdus</taxon>
    </lineage>
</organism>
<dbReference type="AlphaFoldDB" id="A0A077QKC8"/>
<dbReference type="HOGENOM" id="CLU_1862155_0_0_6"/>
<dbReference type="RefSeq" id="WP_230585949.1">
    <property type="nucleotide sequence ID" value="NZ_CAWLWA010000199.1"/>
</dbReference>
<evidence type="ECO:0000313" key="1">
    <source>
        <dbReference type="EMBL" id="CDH34024.1"/>
    </source>
</evidence>
<sequence length="138" mass="15908">MTNNFPAVLDSFIKNYGELKRSISQLSDSESFELEEVFLNNIEELIKLKVYHLKAFEILLNSAPERAISYLKNYYLSADLIDSCDDHVADLAFMFSDIKEILGEDKLNEVLNCSEFTDCNKNFYRVKHAIEFAMGNSE</sequence>
<protein>
    <submittedName>
        <fullName evidence="1">Uncharacterized protein</fullName>
    </submittedName>
</protein>
<gene>
    <name evidence="1" type="ORF">XBI1_2850004</name>
</gene>
<accession>A0A077QKC8</accession>